<evidence type="ECO:0000256" key="2">
    <source>
        <dbReference type="ARBA" id="ARBA00023002"/>
    </source>
</evidence>
<keyword evidence="9" id="KW-1185">Reference proteome</keyword>
<protein>
    <recommendedName>
        <fullName evidence="3">D-xylose 1-dehydrogenase (NADP(+), D-xylono-1,5-lactone-forming)</fullName>
        <ecNumber evidence="3">1.1.1.179</ecNumber>
    </recommendedName>
    <alternativeName>
        <fullName evidence="4">D-xylose-NADP dehydrogenase</fullName>
    </alternativeName>
</protein>
<dbReference type="AlphaFoldDB" id="A0A0D7AUA4"/>
<dbReference type="OrthoDB" id="2129491at2759"/>
<feature type="domain" description="GFO/IDH/MocA-like oxidoreductase" evidence="7">
    <location>
        <begin position="152"/>
        <end position="272"/>
    </location>
</feature>
<dbReference type="SUPFAM" id="SSF51735">
    <property type="entry name" value="NAD(P)-binding Rossmann-fold domains"/>
    <property type="match status" value="1"/>
</dbReference>
<evidence type="ECO:0000313" key="8">
    <source>
        <dbReference type="EMBL" id="KIY61777.1"/>
    </source>
</evidence>
<dbReference type="InterPro" id="IPR050984">
    <property type="entry name" value="Gfo/Idh/MocA_domain"/>
</dbReference>
<dbReference type="InterPro" id="IPR000683">
    <property type="entry name" value="Gfo/Idh/MocA-like_OxRdtase_N"/>
</dbReference>
<evidence type="ECO:0000256" key="4">
    <source>
        <dbReference type="ARBA" id="ARBA00042988"/>
    </source>
</evidence>
<evidence type="ECO:0000256" key="3">
    <source>
        <dbReference type="ARBA" id="ARBA00038984"/>
    </source>
</evidence>
<dbReference type="InterPro" id="IPR036291">
    <property type="entry name" value="NAD(P)-bd_dom_sf"/>
</dbReference>
<sequence length="385" mass="40827">MSAQTAFRWGIIGTGNISTKFAHDVLVDPSTRSKGEQHAITAVGSRNTASAQTFIDALPLSAESRATIEAHGSYDSLLSSPSIDAVYIGTPHSGHYAVALAALRTPSLRAVLVEKPGVCSRAEWLALERVAEEEKTFLMEAMWTAFQPLARVVRDALEGGGIGKLHTVQADLSIDMKPDALADTHRMLDPLLAGGALLDLGPYPMVWAVLAAGAPGEFGVKASMVKARTGVDLRSAWILDFGGDIQAVLSASMDTPSLTPSVILRGARGSIRVYGQPYCPTHVGITLGEEEEVFYGAEGKLGSAPPPPATQEAWAPGSDIAKAARGYEGAGWHFQADDVARSVRANLLQSSVWPWKNTSFVMGVFDQVRSQGGYVFPEGVLGVVE</sequence>
<dbReference type="Pfam" id="PF22725">
    <property type="entry name" value="GFO_IDH_MocA_C3"/>
    <property type="match status" value="1"/>
</dbReference>
<keyword evidence="2" id="KW-0560">Oxidoreductase</keyword>
<evidence type="ECO:0000313" key="9">
    <source>
        <dbReference type="Proteomes" id="UP000054007"/>
    </source>
</evidence>
<dbReference type="Gene3D" id="3.30.360.10">
    <property type="entry name" value="Dihydrodipicolinate Reductase, domain 2"/>
    <property type="match status" value="1"/>
</dbReference>
<dbReference type="PANTHER" id="PTHR22604">
    <property type="entry name" value="OXIDOREDUCTASES"/>
    <property type="match status" value="1"/>
</dbReference>
<dbReference type="EC" id="1.1.1.179" evidence="3"/>
<dbReference type="EMBL" id="KN880873">
    <property type="protein sequence ID" value="KIY61777.1"/>
    <property type="molecule type" value="Genomic_DNA"/>
</dbReference>
<organism evidence="8 9">
    <name type="scientific">Cylindrobasidium torrendii FP15055 ss-10</name>
    <dbReference type="NCBI Taxonomy" id="1314674"/>
    <lineage>
        <taxon>Eukaryota</taxon>
        <taxon>Fungi</taxon>
        <taxon>Dikarya</taxon>
        <taxon>Basidiomycota</taxon>
        <taxon>Agaricomycotina</taxon>
        <taxon>Agaricomycetes</taxon>
        <taxon>Agaricomycetidae</taxon>
        <taxon>Agaricales</taxon>
        <taxon>Marasmiineae</taxon>
        <taxon>Physalacriaceae</taxon>
        <taxon>Cylindrobasidium</taxon>
    </lineage>
</organism>
<dbReference type="STRING" id="1314674.A0A0D7AUA4"/>
<dbReference type="Pfam" id="PF01408">
    <property type="entry name" value="GFO_IDH_MocA"/>
    <property type="match status" value="1"/>
</dbReference>
<name>A0A0D7AUA4_9AGAR</name>
<proteinExistence type="inferred from homology"/>
<evidence type="ECO:0000256" key="5">
    <source>
        <dbReference type="ARBA" id="ARBA00049233"/>
    </source>
</evidence>
<evidence type="ECO:0000259" key="6">
    <source>
        <dbReference type="Pfam" id="PF01408"/>
    </source>
</evidence>
<dbReference type="PANTHER" id="PTHR22604:SF105">
    <property type="entry name" value="TRANS-1,2-DIHYDROBENZENE-1,2-DIOL DEHYDROGENASE"/>
    <property type="match status" value="1"/>
</dbReference>
<evidence type="ECO:0000259" key="7">
    <source>
        <dbReference type="Pfam" id="PF22725"/>
    </source>
</evidence>
<dbReference type="GO" id="GO:0047837">
    <property type="term" value="F:D-xylose 1-dehydrogenase (NADP+) activity"/>
    <property type="evidence" value="ECO:0007669"/>
    <property type="project" value="UniProtKB-EC"/>
</dbReference>
<feature type="domain" description="Gfo/Idh/MocA-like oxidoreductase N-terminal" evidence="6">
    <location>
        <begin position="7"/>
        <end position="139"/>
    </location>
</feature>
<dbReference type="Proteomes" id="UP000054007">
    <property type="component" value="Unassembled WGS sequence"/>
</dbReference>
<reference evidence="8 9" key="1">
    <citation type="journal article" date="2015" name="Fungal Genet. Biol.">
        <title>Evolution of novel wood decay mechanisms in Agaricales revealed by the genome sequences of Fistulina hepatica and Cylindrobasidium torrendii.</title>
        <authorList>
            <person name="Floudas D."/>
            <person name="Held B.W."/>
            <person name="Riley R."/>
            <person name="Nagy L.G."/>
            <person name="Koehler G."/>
            <person name="Ransdell A.S."/>
            <person name="Younus H."/>
            <person name="Chow J."/>
            <person name="Chiniquy J."/>
            <person name="Lipzen A."/>
            <person name="Tritt A."/>
            <person name="Sun H."/>
            <person name="Haridas S."/>
            <person name="LaButti K."/>
            <person name="Ohm R.A."/>
            <person name="Kues U."/>
            <person name="Blanchette R.A."/>
            <person name="Grigoriev I.V."/>
            <person name="Minto R.E."/>
            <person name="Hibbett D.S."/>
        </authorList>
    </citation>
    <scope>NUCLEOTIDE SEQUENCE [LARGE SCALE GENOMIC DNA]</scope>
    <source>
        <strain evidence="8 9">FP15055 ss-10</strain>
    </source>
</reference>
<dbReference type="Gene3D" id="3.40.50.720">
    <property type="entry name" value="NAD(P)-binding Rossmann-like Domain"/>
    <property type="match status" value="1"/>
</dbReference>
<dbReference type="InterPro" id="IPR055170">
    <property type="entry name" value="GFO_IDH_MocA-like_dom"/>
</dbReference>
<dbReference type="GO" id="GO:0000166">
    <property type="term" value="F:nucleotide binding"/>
    <property type="evidence" value="ECO:0007669"/>
    <property type="project" value="InterPro"/>
</dbReference>
<dbReference type="SUPFAM" id="SSF55347">
    <property type="entry name" value="Glyceraldehyde-3-phosphate dehydrogenase-like, C-terminal domain"/>
    <property type="match status" value="1"/>
</dbReference>
<comment type="catalytic activity">
    <reaction evidence="5">
        <text>D-xylose + NADP(+) = D-xylono-1,5-lactone + NADPH + H(+)</text>
        <dbReference type="Rhea" id="RHEA:22000"/>
        <dbReference type="ChEBI" id="CHEBI:15378"/>
        <dbReference type="ChEBI" id="CHEBI:15867"/>
        <dbReference type="ChEBI" id="CHEBI:53455"/>
        <dbReference type="ChEBI" id="CHEBI:57783"/>
        <dbReference type="ChEBI" id="CHEBI:58349"/>
        <dbReference type="EC" id="1.1.1.179"/>
    </reaction>
</comment>
<gene>
    <name evidence="8" type="ORF">CYLTODRAFT_427341</name>
</gene>
<comment type="similarity">
    <text evidence="1">Belongs to the Gfo/Idh/MocA family.</text>
</comment>
<accession>A0A0D7AUA4</accession>
<evidence type="ECO:0000256" key="1">
    <source>
        <dbReference type="ARBA" id="ARBA00010928"/>
    </source>
</evidence>